<gene>
    <name evidence="1" type="ORF">MIZ03_4718</name>
</gene>
<keyword evidence="2" id="KW-1185">Reference proteome</keyword>
<organism evidence="1 2">
    <name type="scientific">Rhodoferax lithotrophicus</name>
    <dbReference type="NCBI Taxonomy" id="2798804"/>
    <lineage>
        <taxon>Bacteria</taxon>
        <taxon>Pseudomonadati</taxon>
        <taxon>Pseudomonadota</taxon>
        <taxon>Betaproteobacteria</taxon>
        <taxon>Burkholderiales</taxon>
        <taxon>Comamonadaceae</taxon>
        <taxon>Rhodoferax</taxon>
    </lineage>
</organism>
<reference evidence="1 2" key="1">
    <citation type="journal article" date="2021" name="Microbiol. Spectr.">
        <title>A Single Bacterium Capable of Oxidation and Reduction of Iron at Circumneutral pH.</title>
        <authorList>
            <person name="Kato S."/>
            <person name="Ohkuma M."/>
        </authorList>
    </citation>
    <scope>NUCLEOTIDE SEQUENCE [LARGE SCALE GENOMIC DNA]</scope>
    <source>
        <strain evidence="1 2">MIZ03</strain>
    </source>
</reference>
<proteinExistence type="predicted"/>
<accession>A0ABM7MUC3</accession>
<dbReference type="Proteomes" id="UP000824366">
    <property type="component" value="Chromosome"/>
</dbReference>
<dbReference type="EMBL" id="AP024238">
    <property type="protein sequence ID" value="BCO29794.1"/>
    <property type="molecule type" value="Genomic_DNA"/>
</dbReference>
<evidence type="ECO:0000313" key="1">
    <source>
        <dbReference type="EMBL" id="BCO29794.1"/>
    </source>
</evidence>
<protein>
    <submittedName>
        <fullName evidence="1">Uncharacterized protein</fullName>
    </submittedName>
</protein>
<name>A0ABM7MUC3_9BURK</name>
<evidence type="ECO:0000313" key="2">
    <source>
        <dbReference type="Proteomes" id="UP000824366"/>
    </source>
</evidence>
<sequence>MPTQGQSRMAARQLCGMIDLSKTSSLRGDSGMATFISSISTDLGVQHACKVQP</sequence>